<dbReference type="EMBL" id="JACGBJ010000025">
    <property type="protein sequence ID" value="MBA5805912.1"/>
    <property type="molecule type" value="Genomic_DNA"/>
</dbReference>
<gene>
    <name evidence="1" type="ORF">HX902_30305</name>
</gene>
<name>A0ABR6AGX7_9HYPH</name>
<dbReference type="Proteomes" id="UP000539787">
    <property type="component" value="Unassembled WGS sequence"/>
</dbReference>
<proteinExistence type="predicted"/>
<dbReference type="RefSeq" id="WP_182211581.1">
    <property type="nucleotide sequence ID" value="NZ_JACGBJ010000025.1"/>
</dbReference>
<accession>A0ABR6AGX7</accession>
<protein>
    <submittedName>
        <fullName evidence="1">Uncharacterized protein</fullName>
    </submittedName>
</protein>
<evidence type="ECO:0000313" key="2">
    <source>
        <dbReference type="Proteomes" id="UP000539787"/>
    </source>
</evidence>
<sequence>MRRSQLVSVARIVFVVVTVVFAVLAGRELYASIKTASISIVAERIERGDTVADEVATKYASRTVDVIGGHYCRSDIVAAGVTLVLAQLDRQNANVNYDAWAVAASSARQYLQYALSCMPTNSNFWLRLAAVQSTIAEEPLSIARMMTRSVALAPYDESMILTRFYFWNDFTDATLLAASRALDSDLTTMLRQGDRCRVNATIREIGPQLRPIFDRTWTSVGDAATARFRQRCSKSSLPARS</sequence>
<keyword evidence="2" id="KW-1185">Reference proteome</keyword>
<evidence type="ECO:0000313" key="1">
    <source>
        <dbReference type="EMBL" id="MBA5805912.1"/>
    </source>
</evidence>
<comment type="caution">
    <text evidence="1">The sequence shown here is derived from an EMBL/GenBank/DDBJ whole genome shotgun (WGS) entry which is preliminary data.</text>
</comment>
<reference evidence="1 2" key="1">
    <citation type="submission" date="2020-07" db="EMBL/GenBank/DDBJ databases">
        <authorList>
            <person name="Sun Q."/>
        </authorList>
    </citation>
    <scope>NUCLEOTIDE SEQUENCE [LARGE SCALE GENOMIC DNA]</scope>
    <source>
        <strain evidence="1 2">WYCCWR 11317</strain>
    </source>
</reference>
<organism evidence="1 2">
    <name type="scientific">Rhizobium changzhiense</name>
    <dbReference type="NCBI Taxonomy" id="2692317"/>
    <lineage>
        <taxon>Bacteria</taxon>
        <taxon>Pseudomonadati</taxon>
        <taxon>Pseudomonadota</taxon>
        <taxon>Alphaproteobacteria</taxon>
        <taxon>Hyphomicrobiales</taxon>
        <taxon>Rhizobiaceae</taxon>
        <taxon>Rhizobium/Agrobacterium group</taxon>
        <taxon>Rhizobium</taxon>
    </lineage>
</organism>